<comment type="caution">
    <text evidence="2">The sequence shown here is derived from an EMBL/GenBank/DDBJ whole genome shotgun (WGS) entry which is preliminary data.</text>
</comment>
<name>A0ABP6LHA9_9ACTN</name>
<dbReference type="Proteomes" id="UP001501532">
    <property type="component" value="Unassembled WGS sequence"/>
</dbReference>
<organism evidence="2 3">
    <name type="scientific">Streptomyces glomeratus</name>
    <dbReference type="NCBI Taxonomy" id="284452"/>
    <lineage>
        <taxon>Bacteria</taxon>
        <taxon>Bacillati</taxon>
        <taxon>Actinomycetota</taxon>
        <taxon>Actinomycetes</taxon>
        <taxon>Kitasatosporales</taxon>
        <taxon>Streptomycetaceae</taxon>
        <taxon>Streptomyces</taxon>
    </lineage>
</organism>
<feature type="domain" description="PRC-barrel" evidence="1">
    <location>
        <begin position="6"/>
        <end position="73"/>
    </location>
</feature>
<reference evidence="3" key="1">
    <citation type="journal article" date="2019" name="Int. J. Syst. Evol. Microbiol.">
        <title>The Global Catalogue of Microorganisms (GCM) 10K type strain sequencing project: providing services to taxonomists for standard genome sequencing and annotation.</title>
        <authorList>
            <consortium name="The Broad Institute Genomics Platform"/>
            <consortium name="The Broad Institute Genome Sequencing Center for Infectious Disease"/>
            <person name="Wu L."/>
            <person name="Ma J."/>
        </authorList>
    </citation>
    <scope>NUCLEOTIDE SEQUENCE [LARGE SCALE GENOMIC DNA]</scope>
    <source>
        <strain evidence="3">JCM 9091</strain>
    </source>
</reference>
<gene>
    <name evidence="2" type="ORF">GCM10010448_29400</name>
</gene>
<proteinExistence type="predicted"/>
<dbReference type="InterPro" id="IPR011033">
    <property type="entry name" value="PRC_barrel-like_sf"/>
</dbReference>
<feature type="domain" description="PRC-barrel" evidence="1">
    <location>
        <begin position="94"/>
        <end position="165"/>
    </location>
</feature>
<accession>A0ABP6LHA9</accession>
<dbReference type="RefSeq" id="WP_234516091.1">
    <property type="nucleotide sequence ID" value="NZ_BAAAUF010000020.1"/>
</dbReference>
<evidence type="ECO:0000313" key="2">
    <source>
        <dbReference type="EMBL" id="GAA3044688.1"/>
    </source>
</evidence>
<sequence>MNELSGARELSGRPVVTLGGDAVAQVRDTVFDGPAGRITGFTLSGRGLLAGPLRKSLPWSAVHALGRHAVMIRGVDVLAEPSAVVARKEAAHGQVLGARVLTDAGAEIGVVLDVVVEGGTSGRVAGFRINARESLVAGSRRRRRKVFVPRGETLAVSGRALVVPADAVRFVADDLAGFAARVEAYRARGGATANGVERGPLP</sequence>
<dbReference type="EMBL" id="BAAAUF010000020">
    <property type="protein sequence ID" value="GAA3044688.1"/>
    <property type="molecule type" value="Genomic_DNA"/>
</dbReference>
<protein>
    <submittedName>
        <fullName evidence="2">PRC-barrel domain-containing protein</fullName>
    </submittedName>
</protein>
<dbReference type="InterPro" id="IPR027275">
    <property type="entry name" value="PRC-brl_dom"/>
</dbReference>
<dbReference type="SUPFAM" id="SSF50346">
    <property type="entry name" value="PRC-barrel domain"/>
    <property type="match status" value="2"/>
</dbReference>
<keyword evidence="3" id="KW-1185">Reference proteome</keyword>
<dbReference type="Gene3D" id="2.30.30.240">
    <property type="entry name" value="PRC-barrel domain"/>
    <property type="match status" value="1"/>
</dbReference>
<evidence type="ECO:0000313" key="3">
    <source>
        <dbReference type="Proteomes" id="UP001501532"/>
    </source>
</evidence>
<evidence type="ECO:0000259" key="1">
    <source>
        <dbReference type="Pfam" id="PF05239"/>
    </source>
</evidence>
<dbReference type="Pfam" id="PF05239">
    <property type="entry name" value="PRC"/>
    <property type="match status" value="2"/>
</dbReference>